<feature type="region of interest" description="Disordered" evidence="1">
    <location>
        <begin position="39"/>
        <end position="71"/>
    </location>
</feature>
<gene>
    <name evidence="2" type="ORF">IC620_12790</name>
</gene>
<dbReference type="RefSeq" id="WP_191139850.1">
    <property type="nucleotide sequence ID" value="NZ_JACXAG020000004.1"/>
</dbReference>
<sequence length="71" mass="7216">MIQALSRTYTHVQKAILVTLAIGIIVALSSSCEQDTKKMNGFSGSYEGSNEGSFDRGGGDNSGSDGGGGGE</sequence>
<evidence type="ECO:0008006" key="4">
    <source>
        <dbReference type="Google" id="ProtNLM"/>
    </source>
</evidence>
<evidence type="ECO:0000313" key="2">
    <source>
        <dbReference type="EMBL" id="MBD1373225.1"/>
    </source>
</evidence>
<dbReference type="Proteomes" id="UP000661691">
    <property type="component" value="Unassembled WGS sequence"/>
</dbReference>
<feature type="compositionally biased region" description="Polar residues" evidence="1">
    <location>
        <begin position="42"/>
        <end position="51"/>
    </location>
</feature>
<protein>
    <recommendedName>
        <fullName evidence="4">Lipoprotein</fullName>
    </recommendedName>
</protein>
<feature type="compositionally biased region" description="Gly residues" evidence="1">
    <location>
        <begin position="59"/>
        <end position="71"/>
    </location>
</feature>
<organism evidence="2 3">
    <name type="scientific">Polycladospora coralii</name>
    <dbReference type="NCBI Taxonomy" id="2771432"/>
    <lineage>
        <taxon>Bacteria</taxon>
        <taxon>Bacillati</taxon>
        <taxon>Bacillota</taxon>
        <taxon>Bacilli</taxon>
        <taxon>Bacillales</taxon>
        <taxon>Thermoactinomycetaceae</taxon>
        <taxon>Polycladospora</taxon>
    </lineage>
</organism>
<keyword evidence="3" id="KW-1185">Reference proteome</keyword>
<dbReference type="EMBL" id="JACXAH010000020">
    <property type="protein sequence ID" value="MBD1373225.1"/>
    <property type="molecule type" value="Genomic_DNA"/>
</dbReference>
<name>A0A926NCD3_9BACL</name>
<dbReference type="PROSITE" id="PS51257">
    <property type="entry name" value="PROKAR_LIPOPROTEIN"/>
    <property type="match status" value="1"/>
</dbReference>
<reference evidence="2" key="1">
    <citation type="submission" date="2020-09" db="EMBL/GenBank/DDBJ databases">
        <title>A novel bacterium of genus Hazenella, isolated from South China Sea.</title>
        <authorList>
            <person name="Huang H."/>
            <person name="Mo K."/>
            <person name="Hu Y."/>
        </authorList>
    </citation>
    <scope>NUCLEOTIDE SEQUENCE</scope>
    <source>
        <strain evidence="2">IB182357</strain>
    </source>
</reference>
<proteinExistence type="predicted"/>
<comment type="caution">
    <text evidence="2">The sequence shown here is derived from an EMBL/GenBank/DDBJ whole genome shotgun (WGS) entry which is preliminary data.</text>
</comment>
<accession>A0A926NCD3</accession>
<evidence type="ECO:0000256" key="1">
    <source>
        <dbReference type="SAM" id="MobiDB-lite"/>
    </source>
</evidence>
<evidence type="ECO:0000313" key="3">
    <source>
        <dbReference type="Proteomes" id="UP000661691"/>
    </source>
</evidence>
<dbReference type="AlphaFoldDB" id="A0A926NCD3"/>